<dbReference type="InterPro" id="IPR040845">
    <property type="entry name" value="Arnt_C"/>
</dbReference>
<protein>
    <submittedName>
        <fullName evidence="11">Glycosyltransferase family 39 protein</fullName>
    </submittedName>
</protein>
<dbReference type="PANTHER" id="PTHR33908">
    <property type="entry name" value="MANNOSYLTRANSFERASE YKCB-RELATED"/>
    <property type="match status" value="1"/>
</dbReference>
<dbReference type="Pfam" id="PF18583">
    <property type="entry name" value="Arnt_C"/>
    <property type="match status" value="1"/>
</dbReference>
<feature type="transmembrane region" description="Helical" evidence="8">
    <location>
        <begin position="412"/>
        <end position="434"/>
    </location>
</feature>
<dbReference type="AlphaFoldDB" id="A0A7C3SLB2"/>
<comment type="subcellular location">
    <subcellularLocation>
        <location evidence="1">Cell membrane</location>
        <topology evidence="1">Multi-pass membrane protein</topology>
    </subcellularLocation>
</comment>
<evidence type="ECO:0000256" key="3">
    <source>
        <dbReference type="ARBA" id="ARBA00022676"/>
    </source>
</evidence>
<feature type="transmembrane region" description="Helical" evidence="8">
    <location>
        <begin position="328"/>
        <end position="353"/>
    </location>
</feature>
<reference evidence="11" key="1">
    <citation type="journal article" date="2020" name="mSystems">
        <title>Genome- and Community-Level Interaction Insights into Carbon Utilization and Element Cycling Functions of Hydrothermarchaeota in Hydrothermal Sediment.</title>
        <authorList>
            <person name="Zhou Z."/>
            <person name="Liu Y."/>
            <person name="Xu W."/>
            <person name="Pan J."/>
            <person name="Luo Z.H."/>
            <person name="Li M."/>
        </authorList>
    </citation>
    <scope>NUCLEOTIDE SEQUENCE [LARGE SCALE GENOMIC DNA]</scope>
    <source>
        <strain evidence="11">SpSt-776</strain>
    </source>
</reference>
<sequence length="577" mass="64229">MTIPDKSGRLNRFLDLVRKKFSFSRGGFFTSDPSWGSPASAGTPDWLYVLGLTLTGAALFFYHLGAPGLMDPDEGRYAEIAREMLLLKDWVTPQLNFLPYLEKPPLVYWLTALSFQAFGLTEGAARLPAAASALAGVLLLYFLGKTLWNPQTGFRSALILATSGGYVILGRLIILDMPLTLFLSLGIVLGYLAYIREQRPLLFWAYLALALALLIKGPVALMLAALVWGIWTLLDRRHPLTFWLHPLGLAILALLALPWFVLMSMKYPGFLRFFLGEQHVGRYVAGSIHKNPFYYYVPVLFGLMLPWGWLLPWSLGRLRQAGARGHRLFLLIWAGVILLFFTISGGKLAPYILPALPPLALLLGEGLASLADSEGRSPGFTISLLIWALSGTVLVAAYIWPPASLAPRLDKAALLQPYLLTYLVIFALAPSLAWLWRKPAWLFVGALLLGLLVSPGMERLGRTRSPREIGLTLRSQWRPGAALVGVRLYSQGLSFYARQPFHLWEFPTELDFGRKLRPDCGFFFSTPAEMTAFAASRPMVFFFLKKQNYPGLKEGLPGKFEPLADWKDCILAAYTGK</sequence>
<feature type="transmembrane region" description="Helical" evidence="8">
    <location>
        <begin position="293"/>
        <end position="316"/>
    </location>
</feature>
<evidence type="ECO:0000256" key="1">
    <source>
        <dbReference type="ARBA" id="ARBA00004651"/>
    </source>
</evidence>
<evidence type="ECO:0000256" key="5">
    <source>
        <dbReference type="ARBA" id="ARBA00022692"/>
    </source>
</evidence>
<dbReference type="PANTHER" id="PTHR33908:SF3">
    <property type="entry name" value="UNDECAPRENYL PHOSPHATE-ALPHA-4-AMINO-4-DEOXY-L-ARABINOSE ARABINOSYL TRANSFERASE"/>
    <property type="match status" value="1"/>
</dbReference>
<gene>
    <name evidence="11" type="ORF">ENV62_06665</name>
</gene>
<comment type="caution">
    <text evidence="11">The sequence shown here is derived from an EMBL/GenBank/DDBJ whole genome shotgun (WGS) entry which is preliminary data.</text>
</comment>
<feature type="domain" description="Aminoarabinose transferase C-terminal" evidence="10">
    <location>
        <begin position="472"/>
        <end position="554"/>
    </location>
</feature>
<evidence type="ECO:0000256" key="7">
    <source>
        <dbReference type="ARBA" id="ARBA00023136"/>
    </source>
</evidence>
<feature type="transmembrane region" description="Helical" evidence="8">
    <location>
        <begin position="440"/>
        <end position="457"/>
    </location>
</feature>
<dbReference type="InterPro" id="IPR050297">
    <property type="entry name" value="LipidA_mod_glycosyltrf_83"/>
</dbReference>
<keyword evidence="4 11" id="KW-0808">Transferase</keyword>
<proteinExistence type="predicted"/>
<dbReference type="GO" id="GO:0009103">
    <property type="term" value="P:lipopolysaccharide biosynthetic process"/>
    <property type="evidence" value="ECO:0007669"/>
    <property type="project" value="UniProtKB-ARBA"/>
</dbReference>
<accession>A0A7C3SLB2</accession>
<evidence type="ECO:0000256" key="6">
    <source>
        <dbReference type="ARBA" id="ARBA00022989"/>
    </source>
</evidence>
<keyword evidence="2" id="KW-1003">Cell membrane</keyword>
<feature type="transmembrane region" description="Helical" evidence="8">
    <location>
        <begin position="380"/>
        <end position="400"/>
    </location>
</feature>
<feature type="transmembrane region" description="Helical" evidence="8">
    <location>
        <begin position="242"/>
        <end position="262"/>
    </location>
</feature>
<dbReference type="InterPro" id="IPR038731">
    <property type="entry name" value="RgtA/B/C-like"/>
</dbReference>
<keyword evidence="3" id="KW-0328">Glycosyltransferase</keyword>
<keyword evidence="6 8" id="KW-1133">Transmembrane helix</keyword>
<evidence type="ECO:0000256" key="4">
    <source>
        <dbReference type="ARBA" id="ARBA00022679"/>
    </source>
</evidence>
<dbReference type="EMBL" id="DTHB01000046">
    <property type="protein sequence ID" value="HGB14898.1"/>
    <property type="molecule type" value="Genomic_DNA"/>
</dbReference>
<dbReference type="GO" id="GO:0010041">
    <property type="term" value="P:response to iron(III) ion"/>
    <property type="evidence" value="ECO:0007669"/>
    <property type="project" value="TreeGrafter"/>
</dbReference>
<evidence type="ECO:0000256" key="2">
    <source>
        <dbReference type="ARBA" id="ARBA00022475"/>
    </source>
</evidence>
<keyword evidence="5 8" id="KW-0812">Transmembrane</keyword>
<evidence type="ECO:0000313" key="11">
    <source>
        <dbReference type="EMBL" id="HGB14898.1"/>
    </source>
</evidence>
<feature type="domain" description="Glycosyltransferase RgtA/B/C/D-like" evidence="9">
    <location>
        <begin position="103"/>
        <end position="259"/>
    </location>
</feature>
<feature type="transmembrane region" description="Helical" evidence="8">
    <location>
        <begin position="201"/>
        <end position="230"/>
    </location>
</feature>
<feature type="transmembrane region" description="Helical" evidence="8">
    <location>
        <begin position="131"/>
        <end position="148"/>
    </location>
</feature>
<dbReference type="GO" id="GO:0016763">
    <property type="term" value="F:pentosyltransferase activity"/>
    <property type="evidence" value="ECO:0007669"/>
    <property type="project" value="TreeGrafter"/>
</dbReference>
<dbReference type="GO" id="GO:0005886">
    <property type="term" value="C:plasma membrane"/>
    <property type="evidence" value="ECO:0007669"/>
    <property type="project" value="UniProtKB-SubCell"/>
</dbReference>
<feature type="transmembrane region" description="Helical" evidence="8">
    <location>
        <begin position="154"/>
        <end position="174"/>
    </location>
</feature>
<keyword evidence="7 8" id="KW-0472">Membrane</keyword>
<dbReference type="GO" id="GO:0006493">
    <property type="term" value="P:protein O-linked glycosylation"/>
    <property type="evidence" value="ECO:0007669"/>
    <property type="project" value="InterPro"/>
</dbReference>
<evidence type="ECO:0000256" key="8">
    <source>
        <dbReference type="SAM" id="Phobius"/>
    </source>
</evidence>
<evidence type="ECO:0000259" key="10">
    <source>
        <dbReference type="Pfam" id="PF18583"/>
    </source>
</evidence>
<name>A0A7C3SLB2_9BACT</name>
<dbReference type="Pfam" id="PF13231">
    <property type="entry name" value="PMT_2"/>
    <property type="match status" value="1"/>
</dbReference>
<dbReference type="GO" id="GO:0000030">
    <property type="term" value="F:mannosyltransferase activity"/>
    <property type="evidence" value="ECO:0007669"/>
    <property type="project" value="InterPro"/>
</dbReference>
<evidence type="ECO:0000259" key="9">
    <source>
        <dbReference type="Pfam" id="PF13231"/>
    </source>
</evidence>
<organism evidence="11">
    <name type="scientific">Desulfobacca acetoxidans</name>
    <dbReference type="NCBI Taxonomy" id="60893"/>
    <lineage>
        <taxon>Bacteria</taxon>
        <taxon>Pseudomonadati</taxon>
        <taxon>Thermodesulfobacteriota</taxon>
        <taxon>Desulfobaccia</taxon>
        <taxon>Desulfobaccales</taxon>
        <taxon>Desulfobaccaceae</taxon>
        <taxon>Desulfobacca</taxon>
    </lineage>
</organism>
<feature type="transmembrane region" description="Helical" evidence="8">
    <location>
        <begin position="46"/>
        <end position="64"/>
    </location>
</feature>